<gene>
    <name evidence="1" type="ORF">GCM10010251_55550</name>
</gene>
<dbReference type="SUPFAM" id="SSF48403">
    <property type="entry name" value="Ankyrin repeat"/>
    <property type="match status" value="1"/>
</dbReference>
<reference evidence="1" key="2">
    <citation type="submission" date="2020-09" db="EMBL/GenBank/DDBJ databases">
        <authorList>
            <person name="Sun Q."/>
            <person name="Ohkuma M."/>
        </authorList>
    </citation>
    <scope>NUCLEOTIDE SEQUENCE</scope>
    <source>
        <strain evidence="1">JCM 4346</strain>
    </source>
</reference>
<accession>A0A918CPL9</accession>
<sequence length="486" mass="52984">MRCVGLDFCAVKGSNAGDCGAVGSRAGVDHGRGRCVAEGGLDGRLVSAVREGDAEEVQALLERGAAPDTLDADGLPVLCRAVAAYDKPVAETLVEGGADPDRVLPDGTTPLWRAIDGGSPAVFGAVLGREPRLRLPESARQRLLALARSWYETGAAEELRRRTGAPGPATTVRVQDNEIDHVDQVSLGGLVVRDGHAAILTSLEWAFRILTPVDELIARAVRHADEDHVDWSAASWTLVERRSYETWSAVVAHRHHPDPVHRRFVADYLRMRLFVWSGHSYYEKKESELLATWTAEEADGELLTKLLDAFAHYEHPAQEAVALRHAGHPDPRVRREVPYLLTSQDTPLTPAGRAALRTLIGDPDAGVRVTACAAGDRDEELLPEITRTLVLLVEDPDAEVRWDAAAELARSRDPAPAVADALAALSGDDEQQVRLEAAYGLVRRDDPRTAEAVERVGPLDADAFAHDHRVDGIARWRWRQEDATSE</sequence>
<comment type="caution">
    <text evidence="1">The sequence shown here is derived from an EMBL/GenBank/DDBJ whole genome shotgun (WGS) entry which is preliminary data.</text>
</comment>
<organism evidence="1 2">
    <name type="scientific">Streptomyces aurantiogriseus</name>
    <dbReference type="NCBI Taxonomy" id="66870"/>
    <lineage>
        <taxon>Bacteria</taxon>
        <taxon>Bacillati</taxon>
        <taxon>Actinomycetota</taxon>
        <taxon>Actinomycetes</taxon>
        <taxon>Kitasatosporales</taxon>
        <taxon>Streptomycetaceae</taxon>
        <taxon>Streptomyces</taxon>
    </lineage>
</organism>
<evidence type="ECO:0000313" key="2">
    <source>
        <dbReference type="Proteomes" id="UP000658320"/>
    </source>
</evidence>
<proteinExistence type="predicted"/>
<dbReference type="Pfam" id="PF13646">
    <property type="entry name" value="HEAT_2"/>
    <property type="match status" value="1"/>
</dbReference>
<dbReference type="Gene3D" id="1.25.10.10">
    <property type="entry name" value="Leucine-rich Repeat Variant"/>
    <property type="match status" value="1"/>
</dbReference>
<keyword evidence="2" id="KW-1185">Reference proteome</keyword>
<dbReference type="AlphaFoldDB" id="A0A918CPL9"/>
<dbReference type="Gene3D" id="1.25.40.20">
    <property type="entry name" value="Ankyrin repeat-containing domain"/>
    <property type="match status" value="1"/>
</dbReference>
<dbReference type="InterPro" id="IPR016024">
    <property type="entry name" value="ARM-type_fold"/>
</dbReference>
<reference evidence="1" key="1">
    <citation type="journal article" date="2014" name="Int. J. Syst. Evol. Microbiol.">
        <title>Complete genome sequence of Corynebacterium casei LMG S-19264T (=DSM 44701T), isolated from a smear-ripened cheese.</title>
        <authorList>
            <consortium name="US DOE Joint Genome Institute (JGI-PGF)"/>
            <person name="Walter F."/>
            <person name="Albersmeier A."/>
            <person name="Kalinowski J."/>
            <person name="Ruckert C."/>
        </authorList>
    </citation>
    <scope>NUCLEOTIDE SEQUENCE</scope>
    <source>
        <strain evidence="1">JCM 4346</strain>
    </source>
</reference>
<dbReference type="InterPro" id="IPR036770">
    <property type="entry name" value="Ankyrin_rpt-contain_sf"/>
</dbReference>
<dbReference type="InterPro" id="IPR011989">
    <property type="entry name" value="ARM-like"/>
</dbReference>
<evidence type="ECO:0000313" key="1">
    <source>
        <dbReference type="EMBL" id="GGR32325.1"/>
    </source>
</evidence>
<dbReference type="EMBL" id="BMSX01000014">
    <property type="protein sequence ID" value="GGR32325.1"/>
    <property type="molecule type" value="Genomic_DNA"/>
</dbReference>
<dbReference type="Proteomes" id="UP000658320">
    <property type="component" value="Unassembled WGS sequence"/>
</dbReference>
<protein>
    <submittedName>
        <fullName evidence="1">Uncharacterized protein</fullName>
    </submittedName>
</protein>
<dbReference type="SUPFAM" id="SSF48371">
    <property type="entry name" value="ARM repeat"/>
    <property type="match status" value="1"/>
</dbReference>
<name>A0A918CPL9_9ACTN</name>